<keyword evidence="1" id="KW-0328">Glycosyltransferase</keyword>
<proteinExistence type="predicted"/>
<feature type="coiled-coil region" evidence="5">
    <location>
        <begin position="368"/>
        <end position="395"/>
    </location>
</feature>
<sequence>MGEKRHRSKSKSKKQGKDRREAVAEDETSSASAVLGEVSDWRQAESKGRRNDKAARRRRAAARKETSTGADGSEGYGRGWEEDVNVVPVFDPAGRRSRRRDSSTSSTTGRKARRKSAATTGKLGRTAGKHAVDSRHDAAMAAAAGKDHVGALEAEWDDGNPFTDDEVAEARNDQGIPPTYAAAVRAARRNRRRAARDAEAGVDAAAAAVGPSEDPEAEAKRQAHARRLRVLQETERMLTANMPPAPEELRRLPMAAPMRVQRDKNGIVIDAAAGLSQTEINRQAALVRAEIERTKQWATAQLLREEYQVRRLISANRQLAALFRDNEPLPGVLAAMREDIADAADSEEALKFKIHSVLAEQEGLDTDLASAFHQIADLEQQAQRATVAREELRLAVYSTEESLELRRLAATLPLEEMPPEIGECVRMEGALETTTTVTNERVQHMLAAREAAEASKALAAELDAEISRARTKSRSEDPLARKGAFDPELPLQAQLRHVKAIDINRERLLNFLLARSESTHEMLQSSLNAVEAYLEANHLIPRRKVITTIRRHRRQETRPLHSPPPPPPRPPQPGYVYPAPSPAPPQPPRPPRPPVFAPSLSYYPPQPSHLPGPEAPGPAQITSITYIYPDGHETTTPPEQYLRKHPELHMSPDHIVHPQPGAAAMYSAASPVPVVSSTPASPGLSYYASPGGYSQSSMSAGALSPDDAARHHRLQQLEAAKQRFHQATPEQLRARREMMEAQTAELQRQLRSHFSAHGGATHSALSSPASSRASSPAAVQAQQAQLLEQLRHRQAVFNQQLVASGASPVHTQTGYNDDDDAESLISSDSASIDSLAIESTLANLDAISAAIESHLAQPRTASSTTTTDRFSSTTTTTTRAPAVSDLAACHAAHQANRMIQRLEYDPEANTVGMEIGDGLGGQSVALTLVMADGYPDEPCSLLDGGSMSLVSGPLTTIVDETCAMVAKRLGVPYVGHVTRASTVDSILSLYSDSECVLELSYSSSDDEEDLHPMAVSSRAISGHKLLARDVAIFESLHGKGRADFTALRGLDSGTLTLQWWPPLTRMTGKAWGVDMSTPVLIEFDLVPTSYLFSRDPPRVRVSQDSDKPFLLAFQLRNILNSFLGKIWSELSTRLKHCHLDGAIPCEDAGKGKDTIDDVAGTSSMATSATSTTSAALTAPASDNHSLAHMQLLQVAVALTDMGFPLEAAIAALNIAATMEEATELLLTRGESLLDDPPGGPIPGSYAHMLSIAHGETLSGRADEESQASPAAKTASPHSGAIFAGDDGLGALDVENMVDYDHGLPSLIVSYLNARTPHLNSVCIICDQPHLFASGLMLKPSVCSRTICSFAFQDLGVAADAAAELALGTAIIDLLVCFAVAAATDAQAELIFDPFPRLYDPNDRQVVVLDPDNKDFTILREILNSFPPVAEMASVSSAQQLQDRLNEANRFAYPLLAWLISSNRSHIVLLPPEQRLQIKTPFQYLMLSSAPEKEAVFQELKVKHGSKFAWHGSPTQNWHSISRRGLVSASGTKLQRHGSAHGSGIYLSTTLSYSMGYSTKNSRFTGRGTRVAATTADADEYEARFLDPENMICVALCELIDTSEVRKSNNIWVVPNADHVAVRFLFVFSHAKSIEYEKRNSTDSSFHAEVCDILAAQMSG</sequence>
<keyword evidence="4" id="KW-0520">NAD</keyword>
<feature type="compositionally biased region" description="Pro residues" evidence="6">
    <location>
        <begin position="561"/>
        <end position="596"/>
    </location>
</feature>
<dbReference type="PANTHER" id="PTHR21328">
    <property type="entry name" value="POLY ADP-RIBOSE POLYMERASE FAMILY, MEMBER PARP"/>
    <property type="match status" value="1"/>
</dbReference>
<dbReference type="InterPro" id="IPR051838">
    <property type="entry name" value="ARTD_PARP"/>
</dbReference>
<feature type="compositionally biased region" description="Low complexity" evidence="6">
    <location>
        <begin position="859"/>
        <end position="878"/>
    </location>
</feature>
<evidence type="ECO:0000259" key="7">
    <source>
        <dbReference type="Pfam" id="PF00644"/>
    </source>
</evidence>
<evidence type="ECO:0000256" key="4">
    <source>
        <dbReference type="ARBA" id="ARBA00023027"/>
    </source>
</evidence>
<feature type="region of interest" description="Disordered" evidence="6">
    <location>
        <begin position="856"/>
        <end position="878"/>
    </location>
</feature>
<feature type="compositionally biased region" description="Low complexity" evidence="6">
    <location>
        <begin position="763"/>
        <end position="777"/>
    </location>
</feature>
<reference evidence="8 9" key="1">
    <citation type="submission" date="2010-05" db="EMBL/GenBank/DDBJ databases">
        <title>The Genome Sequence of Thecamonas trahens ATCC 50062.</title>
        <authorList>
            <consortium name="The Broad Institute Genome Sequencing Platform"/>
            <person name="Russ C."/>
            <person name="Cuomo C."/>
            <person name="Shea T."/>
            <person name="Young S.K."/>
            <person name="Zeng Q."/>
            <person name="Koehrsen M."/>
            <person name="Haas B."/>
            <person name="Borodovsky M."/>
            <person name="Guigo R."/>
            <person name="Alvarado L."/>
            <person name="Berlin A."/>
            <person name="Bochicchio J."/>
            <person name="Borenstein D."/>
            <person name="Chapman S."/>
            <person name="Chen Z."/>
            <person name="Freedman E."/>
            <person name="Gellesch M."/>
            <person name="Goldberg J."/>
            <person name="Griggs A."/>
            <person name="Gujja S."/>
            <person name="Heilman E."/>
            <person name="Heiman D."/>
            <person name="Hepburn T."/>
            <person name="Howarth C."/>
            <person name="Jen D."/>
            <person name="Larson L."/>
            <person name="Mehta T."/>
            <person name="Park D."/>
            <person name="Pearson M."/>
            <person name="Roberts A."/>
            <person name="Saif S."/>
            <person name="Shenoy N."/>
            <person name="Sisk P."/>
            <person name="Stolte C."/>
            <person name="Sykes S."/>
            <person name="Thomson T."/>
            <person name="Walk T."/>
            <person name="White J."/>
            <person name="Yandava C."/>
            <person name="Burger G."/>
            <person name="Gray M.W."/>
            <person name="Holland P.W.H."/>
            <person name="King N."/>
            <person name="Lang F.B.F."/>
            <person name="Roger A.J."/>
            <person name="Ruiz-Trillo I."/>
            <person name="Lander E."/>
            <person name="Nusbaum C."/>
        </authorList>
    </citation>
    <scope>NUCLEOTIDE SEQUENCE [LARGE SCALE GENOMIC DNA]</scope>
    <source>
        <strain evidence="8 9">ATCC 50062</strain>
    </source>
</reference>
<keyword evidence="2" id="KW-0808">Transferase</keyword>
<evidence type="ECO:0000313" key="8">
    <source>
        <dbReference type="EMBL" id="KNC56323.1"/>
    </source>
</evidence>
<evidence type="ECO:0000256" key="2">
    <source>
        <dbReference type="ARBA" id="ARBA00022679"/>
    </source>
</evidence>
<dbReference type="GeneID" id="25561979"/>
<feature type="region of interest" description="Disordered" evidence="6">
    <location>
        <begin position="552"/>
        <end position="620"/>
    </location>
</feature>
<protein>
    <submittedName>
        <fullName evidence="8">Polymerase 8</fullName>
    </submittedName>
</protein>
<keyword evidence="5" id="KW-0175">Coiled coil</keyword>
<feature type="domain" description="PARP catalytic" evidence="7">
    <location>
        <begin position="1493"/>
        <end position="1560"/>
    </location>
</feature>
<feature type="region of interest" description="Disordered" evidence="6">
    <location>
        <begin position="1"/>
        <end position="140"/>
    </location>
</feature>
<dbReference type="SUPFAM" id="SSF56399">
    <property type="entry name" value="ADP-ribosylation"/>
    <property type="match status" value="1"/>
</dbReference>
<dbReference type="Pfam" id="PF00644">
    <property type="entry name" value="PARP"/>
    <property type="match status" value="1"/>
</dbReference>
<keyword evidence="3" id="KW-0548">Nucleotidyltransferase</keyword>
<dbReference type="Proteomes" id="UP000054408">
    <property type="component" value="Unassembled WGS sequence"/>
</dbReference>
<evidence type="ECO:0000256" key="3">
    <source>
        <dbReference type="ARBA" id="ARBA00022695"/>
    </source>
</evidence>
<dbReference type="eggNOG" id="ENOG502QPRC">
    <property type="taxonomic scope" value="Eukaryota"/>
</dbReference>
<gene>
    <name evidence="8" type="ORF">AMSG_02292</name>
</gene>
<name>A0A0L0DXR5_THETB</name>
<feature type="region of interest" description="Disordered" evidence="6">
    <location>
        <begin position="1258"/>
        <end position="1278"/>
    </location>
</feature>
<dbReference type="InterPro" id="IPR012317">
    <property type="entry name" value="Poly(ADP-ribose)pol_cat_dom"/>
</dbReference>
<accession>A0A0L0DXR5</accession>
<dbReference type="STRING" id="461836.A0A0L0DXR5"/>
<evidence type="ECO:0000313" key="9">
    <source>
        <dbReference type="Proteomes" id="UP000054408"/>
    </source>
</evidence>
<feature type="compositionally biased region" description="Pro residues" evidence="6">
    <location>
        <begin position="604"/>
        <end position="616"/>
    </location>
</feature>
<dbReference type="Gene3D" id="3.90.228.10">
    <property type="match status" value="1"/>
</dbReference>
<keyword evidence="9" id="KW-1185">Reference proteome</keyword>
<dbReference type="EMBL" id="GL349441">
    <property type="protein sequence ID" value="KNC56323.1"/>
    <property type="molecule type" value="Genomic_DNA"/>
</dbReference>
<evidence type="ECO:0000256" key="6">
    <source>
        <dbReference type="SAM" id="MobiDB-lite"/>
    </source>
</evidence>
<dbReference type="GO" id="GO:0003950">
    <property type="term" value="F:NAD+ poly-ADP-ribosyltransferase activity"/>
    <property type="evidence" value="ECO:0007669"/>
    <property type="project" value="InterPro"/>
</dbReference>
<evidence type="ECO:0000256" key="5">
    <source>
        <dbReference type="SAM" id="Coils"/>
    </source>
</evidence>
<dbReference type="RefSeq" id="XP_013760840.1">
    <property type="nucleotide sequence ID" value="XM_013905386.1"/>
</dbReference>
<feature type="compositionally biased region" description="Basic residues" evidence="6">
    <location>
        <begin position="1"/>
        <end position="17"/>
    </location>
</feature>
<organism evidence="8 9">
    <name type="scientific">Thecamonas trahens ATCC 50062</name>
    <dbReference type="NCBI Taxonomy" id="461836"/>
    <lineage>
        <taxon>Eukaryota</taxon>
        <taxon>Apusozoa</taxon>
        <taxon>Apusomonadida</taxon>
        <taxon>Apusomonadidae</taxon>
        <taxon>Thecamonas</taxon>
    </lineage>
</organism>
<feature type="region of interest" description="Disordered" evidence="6">
    <location>
        <begin position="756"/>
        <end position="777"/>
    </location>
</feature>
<dbReference type="GO" id="GO:0016779">
    <property type="term" value="F:nucleotidyltransferase activity"/>
    <property type="evidence" value="ECO:0007669"/>
    <property type="project" value="UniProtKB-KW"/>
</dbReference>
<feature type="compositionally biased region" description="Basic and acidic residues" evidence="6">
    <location>
        <begin position="39"/>
        <end position="54"/>
    </location>
</feature>
<dbReference type="OrthoDB" id="109543at2759"/>
<evidence type="ECO:0000256" key="1">
    <source>
        <dbReference type="ARBA" id="ARBA00022676"/>
    </source>
</evidence>